<feature type="region of interest" description="Disordered" evidence="1">
    <location>
        <begin position="1"/>
        <end position="22"/>
    </location>
</feature>
<protein>
    <submittedName>
        <fullName evidence="2">Uncharacterized protein</fullName>
    </submittedName>
</protein>
<keyword evidence="3" id="KW-1185">Reference proteome</keyword>
<dbReference type="Proteomes" id="UP000603708">
    <property type="component" value="Unassembled WGS sequence"/>
</dbReference>
<name>A0A919GQ96_9ACTN</name>
<evidence type="ECO:0000313" key="2">
    <source>
        <dbReference type="EMBL" id="GHH88834.1"/>
    </source>
</evidence>
<dbReference type="AlphaFoldDB" id="A0A919GQ96"/>
<accession>A0A919GQ96</accession>
<evidence type="ECO:0000313" key="3">
    <source>
        <dbReference type="Proteomes" id="UP000603708"/>
    </source>
</evidence>
<proteinExistence type="predicted"/>
<organism evidence="2 3">
    <name type="scientific">Streptomyces sulfonofaciens</name>
    <dbReference type="NCBI Taxonomy" id="68272"/>
    <lineage>
        <taxon>Bacteria</taxon>
        <taxon>Bacillati</taxon>
        <taxon>Actinomycetota</taxon>
        <taxon>Actinomycetes</taxon>
        <taxon>Kitasatosporales</taxon>
        <taxon>Streptomycetaceae</taxon>
        <taxon>Streptomyces</taxon>
    </lineage>
</organism>
<evidence type="ECO:0000256" key="1">
    <source>
        <dbReference type="SAM" id="MobiDB-lite"/>
    </source>
</evidence>
<gene>
    <name evidence="2" type="ORF">GCM10018793_69980</name>
</gene>
<dbReference type="EMBL" id="BNCD01000044">
    <property type="protein sequence ID" value="GHH88834.1"/>
    <property type="molecule type" value="Genomic_DNA"/>
</dbReference>
<dbReference type="RefSeq" id="WP_189939126.1">
    <property type="nucleotide sequence ID" value="NZ_BNCD01000044.1"/>
</dbReference>
<comment type="caution">
    <text evidence="2">The sequence shown here is derived from an EMBL/GenBank/DDBJ whole genome shotgun (WGS) entry which is preliminary data.</text>
</comment>
<feature type="compositionally biased region" description="Basic and acidic residues" evidence="1">
    <location>
        <begin position="1"/>
        <end position="14"/>
    </location>
</feature>
<sequence>MDDSSLSDHVETCDARVSGPDDPEFCTRPAEFEILRLLDTSVISCPGHLGPLLLGANNVLWPPQVQLLDAAQHPEKAVVTGSAEANRREAEFRASLGMPLGR</sequence>
<reference evidence="2" key="2">
    <citation type="submission" date="2020-09" db="EMBL/GenBank/DDBJ databases">
        <authorList>
            <person name="Sun Q."/>
            <person name="Ohkuma M."/>
        </authorList>
    </citation>
    <scope>NUCLEOTIDE SEQUENCE</scope>
    <source>
        <strain evidence="2">JCM 5069</strain>
    </source>
</reference>
<reference evidence="2" key="1">
    <citation type="journal article" date="2014" name="Int. J. Syst. Evol. Microbiol.">
        <title>Complete genome sequence of Corynebacterium casei LMG S-19264T (=DSM 44701T), isolated from a smear-ripened cheese.</title>
        <authorList>
            <consortium name="US DOE Joint Genome Institute (JGI-PGF)"/>
            <person name="Walter F."/>
            <person name="Albersmeier A."/>
            <person name="Kalinowski J."/>
            <person name="Ruckert C."/>
        </authorList>
    </citation>
    <scope>NUCLEOTIDE SEQUENCE</scope>
    <source>
        <strain evidence="2">JCM 5069</strain>
    </source>
</reference>